<dbReference type="CDD" id="cd00167">
    <property type="entry name" value="SANT"/>
    <property type="match status" value="2"/>
</dbReference>
<feature type="compositionally biased region" description="Acidic residues" evidence="4">
    <location>
        <begin position="1039"/>
        <end position="1058"/>
    </location>
</feature>
<protein>
    <recommendedName>
        <fullName evidence="9">DNA-binding protein REB1</fullName>
    </recommendedName>
</protein>
<feature type="region of interest" description="Disordered" evidence="4">
    <location>
        <begin position="906"/>
        <end position="1248"/>
    </location>
</feature>
<feature type="compositionally biased region" description="Basic and acidic residues" evidence="4">
    <location>
        <begin position="1483"/>
        <end position="1493"/>
    </location>
</feature>
<feature type="compositionally biased region" description="Acidic residues" evidence="4">
    <location>
        <begin position="1121"/>
        <end position="1133"/>
    </location>
</feature>
<feature type="compositionally biased region" description="Basic and acidic residues" evidence="4">
    <location>
        <begin position="1188"/>
        <end position="1208"/>
    </location>
</feature>
<feature type="compositionally biased region" description="Basic and acidic residues" evidence="4">
    <location>
        <begin position="577"/>
        <end position="594"/>
    </location>
</feature>
<keyword evidence="2" id="KW-0238">DNA-binding</keyword>
<dbReference type="EMBL" id="CAJVRM010000417">
    <property type="protein sequence ID" value="CAG8980777.1"/>
    <property type="molecule type" value="Genomic_DNA"/>
</dbReference>
<dbReference type="GO" id="GO:0003700">
    <property type="term" value="F:DNA-binding transcription factor activity"/>
    <property type="evidence" value="ECO:0007669"/>
    <property type="project" value="TreeGrafter"/>
</dbReference>
<feature type="region of interest" description="Disordered" evidence="4">
    <location>
        <begin position="1649"/>
        <end position="1753"/>
    </location>
</feature>
<feature type="compositionally biased region" description="Acidic residues" evidence="4">
    <location>
        <begin position="228"/>
        <end position="240"/>
    </location>
</feature>
<feature type="compositionally biased region" description="Basic and acidic residues" evidence="4">
    <location>
        <begin position="1738"/>
        <end position="1749"/>
    </location>
</feature>
<dbReference type="PROSITE" id="PS51294">
    <property type="entry name" value="HTH_MYB"/>
    <property type="match status" value="1"/>
</dbReference>
<dbReference type="Pfam" id="PF13921">
    <property type="entry name" value="Myb_DNA-bind_6"/>
    <property type="match status" value="1"/>
</dbReference>
<feature type="compositionally biased region" description="Acidic residues" evidence="4">
    <location>
        <begin position="1355"/>
        <end position="1376"/>
    </location>
</feature>
<feature type="compositionally biased region" description="Acidic residues" evidence="4">
    <location>
        <begin position="1597"/>
        <end position="1606"/>
    </location>
</feature>
<evidence type="ECO:0000256" key="4">
    <source>
        <dbReference type="SAM" id="MobiDB-lite"/>
    </source>
</evidence>
<dbReference type="PANTHER" id="PTHR46380:SF2">
    <property type="entry name" value="CYCLIN-D-BINDING MYB-LIKE TRANSCRIPTION FACTOR 1"/>
    <property type="match status" value="1"/>
</dbReference>
<feature type="domain" description="HTH myb-type" evidence="6">
    <location>
        <begin position="660"/>
        <end position="713"/>
    </location>
</feature>
<feature type="domain" description="Myb-like" evidence="5">
    <location>
        <begin position="712"/>
        <end position="785"/>
    </location>
</feature>
<feature type="compositionally biased region" description="Acidic residues" evidence="4">
    <location>
        <begin position="1006"/>
        <end position="1018"/>
    </location>
</feature>
<feature type="compositionally biased region" description="Basic and acidic residues" evidence="4">
    <location>
        <begin position="1813"/>
        <end position="1831"/>
    </location>
</feature>
<feature type="region of interest" description="Disordered" evidence="4">
    <location>
        <begin position="1574"/>
        <end position="1634"/>
    </location>
</feature>
<evidence type="ECO:0000259" key="5">
    <source>
        <dbReference type="PROSITE" id="PS50090"/>
    </source>
</evidence>
<evidence type="ECO:0000256" key="3">
    <source>
        <dbReference type="ARBA" id="ARBA00023242"/>
    </source>
</evidence>
<dbReference type="SUPFAM" id="SSF46689">
    <property type="entry name" value="Homeodomain-like"/>
    <property type="match status" value="1"/>
</dbReference>
<feature type="compositionally biased region" description="Basic and acidic residues" evidence="4">
    <location>
        <begin position="61"/>
        <end position="76"/>
    </location>
</feature>
<accession>A0A9N9QAT7</accession>
<feature type="compositionally biased region" description="Basic residues" evidence="4">
    <location>
        <begin position="1064"/>
        <end position="1073"/>
    </location>
</feature>
<keyword evidence="8" id="KW-1185">Reference proteome</keyword>
<dbReference type="OrthoDB" id="39591at2759"/>
<feature type="compositionally biased region" description="Basic and acidic residues" evidence="4">
    <location>
        <begin position="1322"/>
        <end position="1333"/>
    </location>
</feature>
<feature type="compositionally biased region" description="Basic and acidic residues" evidence="4">
    <location>
        <begin position="1847"/>
        <end position="1858"/>
    </location>
</feature>
<organism evidence="7 8">
    <name type="scientific">Hymenoscyphus albidus</name>
    <dbReference type="NCBI Taxonomy" id="595503"/>
    <lineage>
        <taxon>Eukaryota</taxon>
        <taxon>Fungi</taxon>
        <taxon>Dikarya</taxon>
        <taxon>Ascomycota</taxon>
        <taxon>Pezizomycotina</taxon>
        <taxon>Leotiomycetes</taxon>
        <taxon>Helotiales</taxon>
        <taxon>Helotiaceae</taxon>
        <taxon>Hymenoscyphus</taxon>
    </lineage>
</organism>
<feature type="compositionally biased region" description="Basic residues" evidence="4">
    <location>
        <begin position="1140"/>
        <end position="1153"/>
    </location>
</feature>
<evidence type="ECO:0000259" key="6">
    <source>
        <dbReference type="PROSITE" id="PS51294"/>
    </source>
</evidence>
<evidence type="ECO:0000313" key="8">
    <source>
        <dbReference type="Proteomes" id="UP000701801"/>
    </source>
</evidence>
<sequence>MASFGSYLIPRVVKGLFSSSQAGPVEKDRIPDSSFTASTPSRIPLPVSKLNSPRNGAMSGERVDGEGDVDMHRDSGDEQVPEPESVKRKKKKKRISKGKEVEDTQMGTEEVVRVEPPPILPGHTSTGKKRVSQAGVGAVQEEAVADETPVKAAQPKERSKGQKRASKGGEEELVDGTTVAMNGHSQNSGMTNGALGLEGARTEPEIDDTPTVKKPKRSKKKSLPVVEVESEIQDAEDVVMDDAPATQKGKKPRKKSLLSMEVGSEIQEEDAVMDPPATKNAKQPKKKSSPVVEVGPPEEDEGPIDDPPAPRANGKARAPKKSKAKVNITDTRAPGPEGVEPAVEDIQVTSNSEKKRTKSTKTSVAIEEKYDQQPEPEDEEDGSTPKHPSAKALGKRKATEPISQKVPKKRKGSAEQRRSSGVSLLDLGFTQERSSPVERPLFVDESVQSSKNLADITSTEAAEEQEPPTEPKAAKSNTRRKSKAKTPIIPGSSRPSTATGKKKAPQYTRAKKTVNSANRDAGRSDEEDADSDDSLAAIPQPTKSSPKKKRRLLVDDDDEPGPSSVKSKRSSQVPAEKTPKEENEKPQRKGKITDEDLQSILDAVNLYRDMHDLTDYQMAEVIQQTGELSDEHKSFWKEIRGAVPKLPNRKVYETCRRRFHNFEARGSWTEEQDEDLKRAYEKHPQKWKVIGGIINRFPEDARDRWRNYLVCGDKLRKNVWDKEEEDKLRAVVAECIEVLKKAQGKGDRKKPLQYWEDRIEWSIVSAKMNLERSRLQCIAKWKQIKDRGDSEDEHLHEISQSEWREAEATRIAQDMGAAEVLRLLRLIRDSGAGKENNIPWVLIVEELGVAGKNRRMAYKVCLRKLRAKIPNGEDMKFREAVESLINVFEAVHPRYPEAYRDHEVLKEVKRRNRPSKKTMEGEETDADPTDQVLQEAAGDNGEGSSKQKTTKSKPVEVPRKGGKSTSRDPPASDDEEPDTENHMPLGSQKPFRAPKSKNRRQKSSLDEDSAEQAEEEQSSESKKKPRKTESKGKAALPPLDEEVAEPSVEVDAEEDEIPAEPLPKKSRKAKSKAKVQSSQPGDEERALEADLEEEQRQSSKLKKNSRKSKPKAKVVSPPGDEVPETNPEADLEQEQQAPPSKKKPQKSRSKSKAKVSALSEERVVDSDADEEPQPAPTSSVNKPRKSKSKPDVEPPRSDGEEKSEEISPKKKKSKKLRDRMEDQEEEESKEAVEGYGFAADMSDNMSDDDIDDVMEQLKSAAKLKNHKPKDADATRVKETAIHQQYLSVNNDEEVIDASQFSETEEQPEINGHVQQDVEMVEVDDKPQINDHISEQASDAPIEEDTPRINGHTNEEDSDVPDEEEDGDVAQSSDDEPVVNGHQSADEFETAPQELVSPSISAHEEELPVNGHLGESEPELASPEVSDVEENPREDGMINGNTAEDYSDIDDDSNNFGYKASFEDSDTSDYDAGEQPRNATTTFENRHDPEKMDIDPPVLEVPNNRAQDLSIRLQASQAMQAIPIGSPSPSASVVVKVEDLSDATSPSSPFDSDDHLDDLGDNLVEEQEAKIAFLYPEASDEEDDQVKSNHEVEANEMDHEEADESDNEPEHLEYKRHEVQHEQMSQEFDEEPAQIEDAESDGELIYDGFADQQGDIAGDNADDELDEGFDEGPIVEDQLFEESAVNAPTEEGEIESTDQDRGAVTPEPVVSRTSLSPDLDTPTRPADDPTRSISPDLDTPVKGDGRTPREFRKRVKKINYDDAAALVEEVVESSDDDTVQPKREKDRKSAVAESAYGHDYVNSFPSFHGFESLNRNHERPVTPHERKRRESESSSDYSIPAEATPLHVRAERAWGDEEE</sequence>
<feature type="compositionally biased region" description="Basic residues" evidence="4">
    <location>
        <begin position="992"/>
        <end position="1002"/>
    </location>
</feature>
<feature type="compositionally biased region" description="Acidic residues" evidence="4">
    <location>
        <begin position="1462"/>
        <end position="1471"/>
    </location>
</feature>
<feature type="compositionally biased region" description="Basic and acidic residues" evidence="4">
    <location>
        <begin position="1019"/>
        <end position="1032"/>
    </location>
</feature>
<feature type="compositionally biased region" description="Polar residues" evidence="4">
    <location>
        <begin position="446"/>
        <end position="458"/>
    </location>
</feature>
<name>A0A9N9QAT7_9HELO</name>
<feature type="compositionally biased region" description="Basic and acidic residues" evidence="4">
    <location>
        <begin position="1778"/>
        <end position="1789"/>
    </location>
</feature>
<feature type="compositionally biased region" description="Basic residues" evidence="4">
    <location>
        <begin position="1099"/>
        <end position="1112"/>
    </location>
</feature>
<dbReference type="PROSITE" id="PS50090">
    <property type="entry name" value="MYB_LIKE"/>
    <property type="match status" value="2"/>
</dbReference>
<dbReference type="InterPro" id="IPR001005">
    <property type="entry name" value="SANT/Myb"/>
</dbReference>
<feature type="region of interest" description="Disordered" evidence="4">
    <location>
        <begin position="1299"/>
        <end position="1497"/>
    </location>
</feature>
<feature type="compositionally biased region" description="Basic residues" evidence="4">
    <location>
        <begin position="500"/>
        <end position="512"/>
    </location>
</feature>
<reference evidence="7" key="1">
    <citation type="submission" date="2021-07" db="EMBL/GenBank/DDBJ databases">
        <authorList>
            <person name="Durling M."/>
        </authorList>
    </citation>
    <scope>NUCLEOTIDE SEQUENCE</scope>
</reference>
<feature type="compositionally biased region" description="Basic residues" evidence="4">
    <location>
        <begin position="213"/>
        <end position="222"/>
    </location>
</feature>
<dbReference type="InterPro" id="IPR051651">
    <property type="entry name" value="DMTF1_DNA-bind_reg"/>
</dbReference>
<evidence type="ECO:0000256" key="1">
    <source>
        <dbReference type="ARBA" id="ARBA00004123"/>
    </source>
</evidence>
<dbReference type="InterPro" id="IPR017930">
    <property type="entry name" value="Myb_dom"/>
</dbReference>
<dbReference type="SMART" id="SM00717">
    <property type="entry name" value="SANT"/>
    <property type="match status" value="2"/>
</dbReference>
<feature type="region of interest" description="Disordered" evidence="4">
    <location>
        <begin position="18"/>
        <end position="595"/>
    </location>
</feature>
<feature type="compositionally biased region" description="Basic and acidic residues" evidence="4">
    <location>
        <begin position="1584"/>
        <end position="1596"/>
    </location>
</feature>
<dbReference type="PANTHER" id="PTHR46380">
    <property type="entry name" value="CYCLIN-D-BINDING MYB-LIKE TRANSCRIPTION FACTOR 1"/>
    <property type="match status" value="1"/>
</dbReference>
<gene>
    <name evidence="7" type="ORF">HYALB_00010682</name>
</gene>
<feature type="domain" description="Myb-like" evidence="5">
    <location>
        <begin position="665"/>
        <end position="709"/>
    </location>
</feature>
<dbReference type="GO" id="GO:0000976">
    <property type="term" value="F:transcription cis-regulatory region binding"/>
    <property type="evidence" value="ECO:0007669"/>
    <property type="project" value="TreeGrafter"/>
</dbReference>
<keyword evidence="3" id="KW-0539">Nucleus</keyword>
<comment type="subcellular location">
    <subcellularLocation>
        <location evidence="1">Nucleus</location>
    </subcellularLocation>
</comment>
<feature type="compositionally biased region" description="Basic residues" evidence="4">
    <location>
        <begin position="87"/>
        <end position="96"/>
    </location>
</feature>
<feature type="region of interest" description="Disordered" evidence="4">
    <location>
        <begin position="1768"/>
        <end position="1858"/>
    </location>
</feature>
<feature type="compositionally biased region" description="Polar residues" evidence="4">
    <location>
        <begin position="179"/>
        <end position="191"/>
    </location>
</feature>
<feature type="region of interest" description="Disordered" evidence="4">
    <location>
        <begin position="1537"/>
        <end position="1558"/>
    </location>
</feature>
<dbReference type="Proteomes" id="UP000701801">
    <property type="component" value="Unassembled WGS sequence"/>
</dbReference>
<proteinExistence type="predicted"/>
<feature type="compositionally biased region" description="Acidic residues" evidence="4">
    <location>
        <begin position="1768"/>
        <end position="1777"/>
    </location>
</feature>
<feature type="compositionally biased region" description="Basic and acidic residues" evidence="4">
    <location>
        <begin position="1607"/>
        <end position="1620"/>
    </location>
</feature>
<evidence type="ECO:0000313" key="7">
    <source>
        <dbReference type="EMBL" id="CAG8980777.1"/>
    </source>
</evidence>
<evidence type="ECO:0008006" key="9">
    <source>
        <dbReference type="Google" id="ProtNLM"/>
    </source>
</evidence>
<comment type="caution">
    <text evidence="7">The sequence shown here is derived from an EMBL/GenBank/DDBJ whole genome shotgun (WGS) entry which is preliminary data.</text>
</comment>
<dbReference type="GO" id="GO:0005634">
    <property type="term" value="C:nucleus"/>
    <property type="evidence" value="ECO:0007669"/>
    <property type="project" value="UniProtKB-SubCell"/>
</dbReference>
<dbReference type="InterPro" id="IPR009057">
    <property type="entry name" value="Homeodomain-like_sf"/>
</dbReference>
<feature type="compositionally biased region" description="Acidic residues" evidence="4">
    <location>
        <begin position="1659"/>
        <end position="1679"/>
    </location>
</feature>
<evidence type="ECO:0000256" key="2">
    <source>
        <dbReference type="ARBA" id="ARBA00023125"/>
    </source>
</evidence>
<dbReference type="Gene3D" id="1.10.10.60">
    <property type="entry name" value="Homeodomain-like"/>
    <property type="match status" value="2"/>
</dbReference>
<feature type="compositionally biased region" description="Low complexity" evidence="4">
    <location>
        <begin position="133"/>
        <end position="142"/>
    </location>
</feature>